<dbReference type="RefSeq" id="WP_164695277.1">
    <property type="nucleotide sequence ID" value="NZ_JAAIKB010000005.1"/>
</dbReference>
<keyword evidence="2" id="KW-1185">Reference proteome</keyword>
<protein>
    <submittedName>
        <fullName evidence="1">Uncharacterized protein</fullName>
    </submittedName>
</protein>
<evidence type="ECO:0000313" key="1">
    <source>
        <dbReference type="EMBL" id="NGM21386.1"/>
    </source>
</evidence>
<dbReference type="AlphaFoldDB" id="A0A6M1LM17"/>
<evidence type="ECO:0000313" key="2">
    <source>
        <dbReference type="Proteomes" id="UP000475385"/>
    </source>
</evidence>
<accession>A0A6M1LM17</accession>
<gene>
    <name evidence="1" type="ORF">G3576_15285</name>
</gene>
<name>A0A6M1LM17_9PROT</name>
<organism evidence="1 2">
    <name type="scientific">Falsiroseomonas algicola</name>
    <dbReference type="NCBI Taxonomy" id="2716930"/>
    <lineage>
        <taxon>Bacteria</taxon>
        <taxon>Pseudomonadati</taxon>
        <taxon>Pseudomonadota</taxon>
        <taxon>Alphaproteobacteria</taxon>
        <taxon>Acetobacterales</taxon>
        <taxon>Roseomonadaceae</taxon>
        <taxon>Falsiroseomonas</taxon>
    </lineage>
</organism>
<reference evidence="1 2" key="1">
    <citation type="submission" date="2020-02" db="EMBL/GenBank/DDBJ databases">
        <authorList>
            <person name="Kim H.M."/>
            <person name="Jeon C.O."/>
        </authorList>
    </citation>
    <scope>NUCLEOTIDE SEQUENCE [LARGE SCALE GENOMIC DNA]</scope>
    <source>
        <strain evidence="1 2">PeD5</strain>
    </source>
</reference>
<sequence length="178" mass="19138">MIGQGYIYAHVARVHEGADNQLFWGLHVALDSSDHVLAVSCDWMTLAMASWRGLGELSLSDVVKPELMGCSFYIDGEHLLARLLSLSVTAGEKPATFHATLSMEVPTADGGASLPPLDIEAALRFDGYIVVPGNITPPISDEEAATRLLGTLIDTTSVAAPVWDRFRFVFAPRLVEAG</sequence>
<comment type="caution">
    <text evidence="1">The sequence shown here is derived from an EMBL/GenBank/DDBJ whole genome shotgun (WGS) entry which is preliminary data.</text>
</comment>
<dbReference type="EMBL" id="JAAIKB010000005">
    <property type="protein sequence ID" value="NGM21386.1"/>
    <property type="molecule type" value="Genomic_DNA"/>
</dbReference>
<reference evidence="1 2" key="2">
    <citation type="submission" date="2020-03" db="EMBL/GenBank/DDBJ databases">
        <title>Roseomonas stagni sp. nov., isolated from pond water in Japan.</title>
        <authorList>
            <person name="Furuhata K."/>
            <person name="Miyamoto H."/>
            <person name="Goto K."/>
        </authorList>
    </citation>
    <scope>NUCLEOTIDE SEQUENCE [LARGE SCALE GENOMIC DNA]</scope>
    <source>
        <strain evidence="1 2">PeD5</strain>
    </source>
</reference>
<proteinExistence type="predicted"/>
<dbReference type="Proteomes" id="UP000475385">
    <property type="component" value="Unassembled WGS sequence"/>
</dbReference>